<dbReference type="InterPro" id="IPR036452">
    <property type="entry name" value="Ribo_hydro-like"/>
</dbReference>
<dbReference type="AlphaFoldDB" id="A0AA96JD20"/>
<dbReference type="EMBL" id="CP134880">
    <property type="protein sequence ID" value="WNM27571.1"/>
    <property type="molecule type" value="Genomic_DNA"/>
</dbReference>
<keyword evidence="2" id="KW-0378">Hydrolase</keyword>
<name>A0AA96JD20_9MICO</name>
<dbReference type="Gene3D" id="3.90.245.10">
    <property type="entry name" value="Ribonucleoside hydrolase-like"/>
    <property type="match status" value="1"/>
</dbReference>
<accession>A0AA96JD20</accession>
<feature type="domain" description="Inosine/uridine-preferring nucleoside hydrolase" evidence="1">
    <location>
        <begin position="39"/>
        <end position="220"/>
    </location>
</feature>
<gene>
    <name evidence="2" type="ORF">RN607_00795</name>
</gene>
<dbReference type="RefSeq" id="WP_313543677.1">
    <property type="nucleotide sequence ID" value="NZ_CP134880.1"/>
</dbReference>
<dbReference type="Proteomes" id="UP001303408">
    <property type="component" value="Chromosome"/>
</dbReference>
<sequence>MTRMPATDADHRIAADRRWTIGHAPWLTEAERSSRARVIIDNDFMGDPDDLYQLVHHLLSPSVHIPLIISSHLHVDEPWDPSEQQAAHGVLVVRDVLARMGIDGADDLVIAGAEHAMVDRRTPQDTPAARAIIAEALRDDPRPLYYCAGGGLTDLASALLLEPAIADRMTLIWIGGAEYPDLGLATPGGPAAEYNLSIDTESARCVFGDTRIPIWQVTRAAYRYALISLAELRVGVRPLGAVGSYLYGELAEVGRMVATFGMSIGETYDLGDQPLVLLTALQTAFEPDPASSNYVIRPTPDLDADGLYVPDPEGRPMRVYTDIDSRLAFEDLKAKLAELHAWQDGRLEAAAPAEPPAGLQE</sequence>
<dbReference type="InterPro" id="IPR001910">
    <property type="entry name" value="Inosine/uridine_hydrolase_dom"/>
</dbReference>
<evidence type="ECO:0000259" key="1">
    <source>
        <dbReference type="Pfam" id="PF01156"/>
    </source>
</evidence>
<proteinExistence type="predicted"/>
<reference evidence="2" key="1">
    <citation type="submission" date="2023-09" db="EMBL/GenBank/DDBJ databases">
        <title>Demequina sp. a novel bacteria isolated from Capsicum annuum.</title>
        <authorList>
            <person name="Humaira Z."/>
            <person name="Lee J."/>
            <person name="Cho D."/>
        </authorList>
    </citation>
    <scope>NUCLEOTIDE SEQUENCE</scope>
    <source>
        <strain evidence="2">PMTSA13</strain>
    </source>
</reference>
<protein>
    <submittedName>
        <fullName evidence="2">Nucleoside hydrolase</fullName>
    </submittedName>
</protein>
<dbReference type="Pfam" id="PF01156">
    <property type="entry name" value="IU_nuc_hydro"/>
    <property type="match status" value="1"/>
</dbReference>
<evidence type="ECO:0000313" key="2">
    <source>
        <dbReference type="EMBL" id="WNM27571.1"/>
    </source>
</evidence>
<dbReference type="SUPFAM" id="SSF53590">
    <property type="entry name" value="Nucleoside hydrolase"/>
    <property type="match status" value="1"/>
</dbReference>
<dbReference type="GO" id="GO:0016799">
    <property type="term" value="F:hydrolase activity, hydrolyzing N-glycosyl compounds"/>
    <property type="evidence" value="ECO:0007669"/>
    <property type="project" value="InterPro"/>
</dbReference>
<dbReference type="KEGG" id="dcp:RN607_00795"/>
<organism evidence="2">
    <name type="scientific">Demequina capsici</name>
    <dbReference type="NCBI Taxonomy" id="3075620"/>
    <lineage>
        <taxon>Bacteria</taxon>
        <taxon>Bacillati</taxon>
        <taxon>Actinomycetota</taxon>
        <taxon>Actinomycetes</taxon>
        <taxon>Micrococcales</taxon>
        <taxon>Demequinaceae</taxon>
        <taxon>Demequina</taxon>
    </lineage>
</organism>